<keyword evidence="8" id="KW-1133">Transmembrane helix</keyword>
<dbReference type="GO" id="GO:0030313">
    <property type="term" value="C:cell envelope"/>
    <property type="evidence" value="ECO:0007669"/>
    <property type="project" value="UniProtKB-SubCell"/>
</dbReference>
<dbReference type="AlphaFoldDB" id="A0A0F5JZ25"/>
<evidence type="ECO:0000256" key="6">
    <source>
        <dbReference type="ARBA" id="ARBA00023136"/>
    </source>
</evidence>
<evidence type="ECO:0000256" key="7">
    <source>
        <dbReference type="SAM" id="MobiDB-lite"/>
    </source>
</evidence>
<accession>A0A0F5JZ25</accession>
<dbReference type="Pfam" id="PF25967">
    <property type="entry name" value="RND-MFP_C"/>
    <property type="match status" value="1"/>
</dbReference>
<dbReference type="PANTHER" id="PTHR30469">
    <property type="entry name" value="MULTIDRUG RESISTANCE PROTEIN MDTA"/>
    <property type="match status" value="1"/>
</dbReference>
<evidence type="ECO:0000256" key="8">
    <source>
        <dbReference type="SAM" id="Phobius"/>
    </source>
</evidence>
<keyword evidence="14" id="KW-1185">Reference proteome</keyword>
<keyword evidence="8" id="KW-0812">Transmembrane</keyword>
<dbReference type="Pfam" id="PF25917">
    <property type="entry name" value="BSH_RND"/>
    <property type="match status" value="1"/>
</dbReference>
<protein>
    <submittedName>
        <fullName evidence="13">RND transporter MFP subunit</fullName>
    </submittedName>
</protein>
<proteinExistence type="inferred from homology"/>
<dbReference type="PATRIC" id="fig|28092.6.peg.4027"/>
<feature type="transmembrane region" description="Helical" evidence="8">
    <location>
        <begin position="22"/>
        <end position="43"/>
    </location>
</feature>
<dbReference type="SUPFAM" id="SSF111369">
    <property type="entry name" value="HlyD-like secretion proteins"/>
    <property type="match status" value="1"/>
</dbReference>
<comment type="similarity">
    <text evidence="2">Belongs to the membrane fusion protein (MFP) (TC 8.A.1) family.</text>
</comment>
<dbReference type="FunFam" id="2.40.420.20:FF:000001">
    <property type="entry name" value="Efflux RND transporter periplasmic adaptor subunit"/>
    <property type="match status" value="1"/>
</dbReference>
<evidence type="ECO:0000313" key="14">
    <source>
        <dbReference type="Proteomes" id="UP000033618"/>
    </source>
</evidence>
<feature type="domain" description="Multidrug resistance protein MdtA-like alpha-helical hairpin" evidence="9">
    <location>
        <begin position="151"/>
        <end position="221"/>
    </location>
</feature>
<keyword evidence="4" id="KW-1003">Cell membrane</keyword>
<evidence type="ECO:0000256" key="5">
    <source>
        <dbReference type="ARBA" id="ARBA00022519"/>
    </source>
</evidence>
<feature type="compositionally biased region" description="Pro residues" evidence="7">
    <location>
        <begin position="58"/>
        <end position="68"/>
    </location>
</feature>
<feature type="compositionally biased region" description="Low complexity" evidence="7">
    <location>
        <begin position="419"/>
        <end position="446"/>
    </location>
</feature>
<evidence type="ECO:0000256" key="3">
    <source>
        <dbReference type="ARBA" id="ARBA00022448"/>
    </source>
</evidence>
<dbReference type="Gene3D" id="2.40.30.170">
    <property type="match status" value="1"/>
</dbReference>
<reference evidence="13 14" key="1">
    <citation type="submission" date="2015-03" db="EMBL/GenBank/DDBJ databases">
        <title>Draft Genome Sequence of Burkholderia andropogonis type strain ICMP2807, isolated from Sorghum bicolor.</title>
        <authorList>
            <person name="Lopes-Santos L."/>
            <person name="Castro D.B."/>
            <person name="Ottoboni L.M."/>
            <person name="Park D."/>
            <person name="Weirc B.S."/>
            <person name="Destefano S.A."/>
        </authorList>
    </citation>
    <scope>NUCLEOTIDE SEQUENCE [LARGE SCALE GENOMIC DNA]</scope>
    <source>
        <strain evidence="13 14">ICMP2807</strain>
    </source>
</reference>
<feature type="region of interest" description="Disordered" evidence="7">
    <location>
        <begin position="50"/>
        <end position="80"/>
    </location>
</feature>
<evidence type="ECO:0000256" key="1">
    <source>
        <dbReference type="ARBA" id="ARBA00004236"/>
    </source>
</evidence>
<dbReference type="GO" id="GO:1990281">
    <property type="term" value="C:efflux pump complex"/>
    <property type="evidence" value="ECO:0007669"/>
    <property type="project" value="TreeGrafter"/>
</dbReference>
<comment type="subcellular location">
    <subcellularLocation>
        <location evidence="1">Cell membrane</location>
    </subcellularLocation>
</comment>
<evidence type="ECO:0000259" key="9">
    <source>
        <dbReference type="Pfam" id="PF25876"/>
    </source>
</evidence>
<evidence type="ECO:0000256" key="2">
    <source>
        <dbReference type="ARBA" id="ARBA00009477"/>
    </source>
</evidence>
<dbReference type="Gene3D" id="2.40.50.100">
    <property type="match status" value="1"/>
</dbReference>
<dbReference type="EMBL" id="LAQU01000019">
    <property type="protein sequence ID" value="KKB62542.1"/>
    <property type="molecule type" value="Genomic_DNA"/>
</dbReference>
<dbReference type="Pfam" id="PF25944">
    <property type="entry name" value="Beta-barrel_RND"/>
    <property type="match status" value="1"/>
</dbReference>
<dbReference type="Gene3D" id="1.10.287.470">
    <property type="entry name" value="Helix hairpin bin"/>
    <property type="match status" value="1"/>
</dbReference>
<dbReference type="InterPro" id="IPR006143">
    <property type="entry name" value="RND_pump_MFP"/>
</dbReference>
<name>A0A0F5JZ25_9BURK</name>
<dbReference type="InterPro" id="IPR058625">
    <property type="entry name" value="MdtA-like_BSH"/>
</dbReference>
<organism evidence="13 14">
    <name type="scientific">Robbsia andropogonis</name>
    <dbReference type="NCBI Taxonomy" id="28092"/>
    <lineage>
        <taxon>Bacteria</taxon>
        <taxon>Pseudomonadati</taxon>
        <taxon>Pseudomonadota</taxon>
        <taxon>Betaproteobacteria</taxon>
        <taxon>Burkholderiales</taxon>
        <taxon>Burkholderiaceae</taxon>
        <taxon>Robbsia</taxon>
    </lineage>
</organism>
<evidence type="ECO:0000259" key="12">
    <source>
        <dbReference type="Pfam" id="PF25967"/>
    </source>
</evidence>
<dbReference type="GO" id="GO:0015562">
    <property type="term" value="F:efflux transmembrane transporter activity"/>
    <property type="evidence" value="ECO:0007669"/>
    <property type="project" value="TreeGrafter"/>
</dbReference>
<dbReference type="Proteomes" id="UP000033618">
    <property type="component" value="Unassembled WGS sequence"/>
</dbReference>
<dbReference type="Gene3D" id="2.40.420.20">
    <property type="match status" value="1"/>
</dbReference>
<feature type="domain" description="Multidrug resistance protein MdtA-like C-terminal permuted SH3" evidence="12">
    <location>
        <begin position="345"/>
        <end position="406"/>
    </location>
</feature>
<dbReference type="PANTHER" id="PTHR30469:SF12">
    <property type="entry name" value="MULTIDRUG RESISTANCE PROTEIN MDTA"/>
    <property type="match status" value="1"/>
</dbReference>
<feature type="domain" description="Multidrug resistance protein MdtA-like beta-barrel" evidence="11">
    <location>
        <begin position="258"/>
        <end position="340"/>
    </location>
</feature>
<dbReference type="Pfam" id="PF25876">
    <property type="entry name" value="HH_MFP_RND"/>
    <property type="match status" value="1"/>
</dbReference>
<feature type="region of interest" description="Disordered" evidence="7">
    <location>
        <begin position="1"/>
        <end position="20"/>
    </location>
</feature>
<evidence type="ECO:0000259" key="11">
    <source>
        <dbReference type="Pfam" id="PF25944"/>
    </source>
</evidence>
<keyword evidence="3" id="KW-0813">Transport</keyword>
<evidence type="ECO:0000313" key="13">
    <source>
        <dbReference type="EMBL" id="KKB62542.1"/>
    </source>
</evidence>
<feature type="compositionally biased region" description="Pro residues" evidence="7">
    <location>
        <begin position="1"/>
        <end position="14"/>
    </location>
</feature>
<dbReference type="InterPro" id="IPR058627">
    <property type="entry name" value="MdtA-like_C"/>
</dbReference>
<dbReference type="STRING" id="28092.WM40_17095"/>
<evidence type="ECO:0000259" key="10">
    <source>
        <dbReference type="Pfam" id="PF25917"/>
    </source>
</evidence>
<feature type="region of interest" description="Disordered" evidence="7">
    <location>
        <begin position="412"/>
        <end position="474"/>
    </location>
</feature>
<dbReference type="InterPro" id="IPR058626">
    <property type="entry name" value="MdtA-like_b-barrel"/>
</dbReference>
<keyword evidence="6 8" id="KW-0472">Membrane</keyword>
<feature type="domain" description="Multidrug resistance protein MdtA-like barrel-sandwich hybrid" evidence="10">
    <location>
        <begin position="112"/>
        <end position="254"/>
    </location>
</feature>
<dbReference type="NCBIfam" id="TIGR01730">
    <property type="entry name" value="RND_mfp"/>
    <property type="match status" value="1"/>
</dbReference>
<evidence type="ECO:0000256" key="4">
    <source>
        <dbReference type="ARBA" id="ARBA00022475"/>
    </source>
</evidence>
<keyword evidence="5" id="KW-0997">Cell inner membrane</keyword>
<sequence>MSEGSFPPPPPDRPPTSSRRRIGWIIGGTLLVLVIALIVWHPWGAHGRHGGPDALGPPGGPPGGPGPGGPGGGRHGGPMAANQTQAVRVAKATIGEIPVVFNALGTVTPLATVTVHSQISGNLMKIGFTEGQHVKQGDFLAQVDPRPYEIQLRQAEGTLRKDQALLRQARLDLQRYKTLVEQDSVARQTYDSQVSLVQQYEGTVQSDQASVDTYKLDLVYARVTAPVSGRVGLRQVDIGNYVTTSDTNGLVVITQTQPMSVIFTLPEDNIPAVMDGMSRDGKLSASAFDRTDSHQIALGSLATLDNQIDTTTGTVKLRAMFANQDEKLFPNQFVNIRLLVNVIRNATIVPSSAVQTGSIGSYVYLVKPDDTVTVRKITIGQVDGERTQVTQGLTPGDTVVTDGVDRLREGAKVAPSDLSGGASTSGASGAATASDAATASAASGTHAAHRHRHAASDSSAANTAPADTLSRRNA</sequence>
<comment type="caution">
    <text evidence="13">The sequence shown here is derived from an EMBL/GenBank/DDBJ whole genome shotgun (WGS) entry which is preliminary data.</text>
</comment>
<dbReference type="NCBIfam" id="NF008589">
    <property type="entry name" value="PRK11556.1"/>
    <property type="match status" value="1"/>
</dbReference>
<dbReference type="InterPro" id="IPR058624">
    <property type="entry name" value="MdtA-like_HH"/>
</dbReference>
<gene>
    <name evidence="13" type="ORF">WM40_17095</name>
</gene>